<accession>A0AAW1UTX2</accession>
<dbReference type="EMBL" id="JARQZJ010000093">
    <property type="protein sequence ID" value="KAK9884593.1"/>
    <property type="molecule type" value="Genomic_DNA"/>
</dbReference>
<comment type="caution">
    <text evidence="1">The sequence shown here is derived from an EMBL/GenBank/DDBJ whole genome shotgun (WGS) entry which is preliminary data.</text>
</comment>
<gene>
    <name evidence="1" type="ORF">WA026_007434</name>
</gene>
<sequence length="176" mass="19620">MNENFYESNDGIYVTNEGKLCAEPKLLTMEMDLLKKLYREMELRNQDQAMIISLISKNGGDPITHIHKPSSANEEKGRGIKNEKSNHVVNTAERSSSIVPELSVGLERNSQNNNNNITFNSADVDLKAKNSKKILTGKCKDNSLSIKGARIITSIYVGKICGNIGEEEMKNFLKTN</sequence>
<evidence type="ECO:0000313" key="2">
    <source>
        <dbReference type="Proteomes" id="UP001431783"/>
    </source>
</evidence>
<evidence type="ECO:0000313" key="1">
    <source>
        <dbReference type="EMBL" id="KAK9884593.1"/>
    </source>
</evidence>
<dbReference type="AlphaFoldDB" id="A0AAW1UTX2"/>
<name>A0AAW1UTX2_9CUCU</name>
<reference evidence="1 2" key="1">
    <citation type="submission" date="2023-03" db="EMBL/GenBank/DDBJ databases">
        <title>Genome insight into feeding habits of ladybird beetles.</title>
        <authorList>
            <person name="Li H.-S."/>
            <person name="Huang Y.-H."/>
            <person name="Pang H."/>
        </authorList>
    </citation>
    <scope>NUCLEOTIDE SEQUENCE [LARGE SCALE GENOMIC DNA]</scope>
    <source>
        <strain evidence="1">SYSU_2023b</strain>
        <tissue evidence="1">Whole body</tissue>
    </source>
</reference>
<protein>
    <submittedName>
        <fullName evidence="1">Uncharacterized protein</fullName>
    </submittedName>
</protein>
<keyword evidence="2" id="KW-1185">Reference proteome</keyword>
<dbReference type="Proteomes" id="UP001431783">
    <property type="component" value="Unassembled WGS sequence"/>
</dbReference>
<organism evidence="1 2">
    <name type="scientific">Henosepilachna vigintioctopunctata</name>
    <dbReference type="NCBI Taxonomy" id="420089"/>
    <lineage>
        <taxon>Eukaryota</taxon>
        <taxon>Metazoa</taxon>
        <taxon>Ecdysozoa</taxon>
        <taxon>Arthropoda</taxon>
        <taxon>Hexapoda</taxon>
        <taxon>Insecta</taxon>
        <taxon>Pterygota</taxon>
        <taxon>Neoptera</taxon>
        <taxon>Endopterygota</taxon>
        <taxon>Coleoptera</taxon>
        <taxon>Polyphaga</taxon>
        <taxon>Cucujiformia</taxon>
        <taxon>Coccinelloidea</taxon>
        <taxon>Coccinellidae</taxon>
        <taxon>Epilachninae</taxon>
        <taxon>Epilachnini</taxon>
        <taxon>Henosepilachna</taxon>
    </lineage>
</organism>
<proteinExistence type="predicted"/>